<sequence length="91" mass="10142">MHLTELENRLYLDMSNETRDLLLERLAAARATLAEQLGDPLKPADYETLTALVAGCDAATSVVKTLARRYRQWRELEGRLPESPAGGLSEK</sequence>
<reference evidence="1 2" key="1">
    <citation type="journal article" date="2015" name="Genome Announc.">
        <title>Draft Genome Sequence of Burkholderia sp. Strain PML1(12), an Ectomycorrhizosphere-Inhabiting Bacterium with Effective Mineral-Weathering Ability.</title>
        <authorList>
            <person name="Uroz S."/>
            <person name="Oger P."/>
        </authorList>
    </citation>
    <scope>NUCLEOTIDE SEQUENCE [LARGE SCALE GENOMIC DNA]</scope>
    <source>
        <strain evidence="2">PML1(12)</strain>
    </source>
</reference>
<keyword evidence="2" id="KW-1185">Reference proteome</keyword>
<evidence type="ECO:0008006" key="3">
    <source>
        <dbReference type="Google" id="ProtNLM"/>
    </source>
</evidence>
<comment type="caution">
    <text evidence="1">The sequence shown here is derived from an EMBL/GenBank/DDBJ whole genome shotgun (WGS) entry which is preliminary data.</text>
</comment>
<evidence type="ECO:0000313" key="1">
    <source>
        <dbReference type="EMBL" id="KLU21524.1"/>
    </source>
</evidence>
<dbReference type="AlphaFoldDB" id="A0A0J1CLY6"/>
<name>A0A0J1CLY6_9BURK</name>
<organism evidence="1 2">
    <name type="scientific">Caballeronia mineralivorans PML1(12)</name>
    <dbReference type="NCBI Taxonomy" id="908627"/>
    <lineage>
        <taxon>Bacteria</taxon>
        <taxon>Pseudomonadati</taxon>
        <taxon>Pseudomonadota</taxon>
        <taxon>Betaproteobacteria</taxon>
        <taxon>Burkholderiales</taxon>
        <taxon>Burkholderiaceae</taxon>
        <taxon>Caballeronia</taxon>
    </lineage>
</organism>
<gene>
    <name evidence="1" type="ORF">EOS_35775</name>
</gene>
<proteinExistence type="predicted"/>
<dbReference type="InterPro" id="IPR012671">
    <property type="entry name" value="T3SS_PscE/YscE"/>
</dbReference>
<dbReference type="RefSeq" id="WP_047896938.1">
    <property type="nucleotide sequence ID" value="NZ_AEJF01000214.1"/>
</dbReference>
<dbReference type="PATRIC" id="fig|908627.4.peg.8000"/>
<dbReference type="NCBIfam" id="TIGR02501">
    <property type="entry name" value="type_III_yscE"/>
    <property type="match status" value="1"/>
</dbReference>
<dbReference type="Pfam" id="PF08988">
    <property type="entry name" value="T3SS_needle_E"/>
    <property type="match status" value="1"/>
</dbReference>
<protein>
    <recommendedName>
        <fullName evidence="3">EscE/YscE/SsaE family type III secretion system needle protein co-chaperone</fullName>
    </recommendedName>
</protein>
<dbReference type="EMBL" id="AEJF01000214">
    <property type="protein sequence ID" value="KLU21524.1"/>
    <property type="molecule type" value="Genomic_DNA"/>
</dbReference>
<dbReference type="Gene3D" id="1.20.5.420">
    <property type="entry name" value="Immunoglobulin FC, subunit C"/>
    <property type="match status" value="1"/>
</dbReference>
<accession>A0A0J1CLY6</accession>
<dbReference type="Proteomes" id="UP000035963">
    <property type="component" value="Unassembled WGS sequence"/>
</dbReference>
<evidence type="ECO:0000313" key="2">
    <source>
        <dbReference type="Proteomes" id="UP000035963"/>
    </source>
</evidence>